<dbReference type="AlphaFoldDB" id="A0A6J1HL89"/>
<reference evidence="2 3" key="1">
    <citation type="submission" date="2025-04" db="UniProtKB">
        <authorList>
            <consortium name="RefSeq"/>
        </authorList>
    </citation>
    <scope>IDENTIFICATION</scope>
    <source>
        <tissue evidence="2 3">Young leaves</tissue>
    </source>
</reference>
<dbReference type="RefSeq" id="XP_022964590.1">
    <property type="nucleotide sequence ID" value="XM_023108822.1"/>
</dbReference>
<evidence type="ECO:0000313" key="1">
    <source>
        <dbReference type="Proteomes" id="UP000504609"/>
    </source>
</evidence>
<sequence>MSPRLRLSLCRLLAGKSQASTSSSSCSVRRILDSSLLPNSEFPYKLRPDDLHFSYVMRSNRQFVTLQWLRRYSGGSGNSEPEFDQIREVDRINLKFAEAREEIESAMESKETVYFNEEAECARDAVKEVLDMYEGLLAKLCENERKALQRSMGLKIEQLKAELQQLDE</sequence>
<dbReference type="InterPro" id="IPR053325">
    <property type="entry name" value="H3-Acetyl_Activator"/>
</dbReference>
<dbReference type="GeneID" id="111464557"/>
<evidence type="ECO:0000313" key="3">
    <source>
        <dbReference type="RefSeq" id="XP_022964590.1"/>
    </source>
</evidence>
<name>A0A6J1HL89_CUCMO</name>
<dbReference type="Proteomes" id="UP000504609">
    <property type="component" value="Unplaced"/>
</dbReference>
<protein>
    <submittedName>
        <fullName evidence="2 3">Uncharacterized protein LOC111464557</fullName>
    </submittedName>
</protein>
<dbReference type="PANTHER" id="PTHR35706:SF1">
    <property type="entry name" value="EMBRYOGENESIS-LIKE PROTEIN"/>
    <property type="match status" value="1"/>
</dbReference>
<dbReference type="KEGG" id="cmos:111464557"/>
<accession>A0A6J1HL89</accession>
<keyword evidence="1" id="KW-1185">Reference proteome</keyword>
<dbReference type="RefSeq" id="XP_022964579.1">
    <property type="nucleotide sequence ID" value="XM_023108811.1"/>
</dbReference>
<organism evidence="1 3">
    <name type="scientific">Cucurbita moschata</name>
    <name type="common">Winter crookneck squash</name>
    <name type="synonym">Cucurbita pepo var. moschata</name>
    <dbReference type="NCBI Taxonomy" id="3662"/>
    <lineage>
        <taxon>Eukaryota</taxon>
        <taxon>Viridiplantae</taxon>
        <taxon>Streptophyta</taxon>
        <taxon>Embryophyta</taxon>
        <taxon>Tracheophyta</taxon>
        <taxon>Spermatophyta</taxon>
        <taxon>Magnoliopsida</taxon>
        <taxon>eudicotyledons</taxon>
        <taxon>Gunneridae</taxon>
        <taxon>Pentapetalae</taxon>
        <taxon>rosids</taxon>
        <taxon>fabids</taxon>
        <taxon>Cucurbitales</taxon>
        <taxon>Cucurbitaceae</taxon>
        <taxon>Cucurbiteae</taxon>
        <taxon>Cucurbita</taxon>
    </lineage>
</organism>
<proteinExistence type="predicted"/>
<evidence type="ECO:0000313" key="2">
    <source>
        <dbReference type="RefSeq" id="XP_022964579.1"/>
    </source>
</evidence>
<gene>
    <name evidence="2 3" type="primary">LOC111464557</name>
</gene>
<dbReference type="PANTHER" id="PTHR35706">
    <property type="entry name" value="F14O23.11 PROTEIN"/>
    <property type="match status" value="1"/>
</dbReference>